<comment type="caution">
    <text evidence="1">The sequence shown here is derived from an EMBL/GenBank/DDBJ whole genome shotgun (WGS) entry which is preliminary data.</text>
</comment>
<name>A0ACA9MAE8_9GLOM</name>
<keyword evidence="2" id="KW-1185">Reference proteome</keyword>
<reference evidence="1" key="1">
    <citation type="submission" date="2021-06" db="EMBL/GenBank/DDBJ databases">
        <authorList>
            <person name="Kallberg Y."/>
            <person name="Tangrot J."/>
            <person name="Rosling A."/>
        </authorList>
    </citation>
    <scope>NUCLEOTIDE SEQUENCE</scope>
    <source>
        <strain evidence="1">AU212A</strain>
    </source>
</reference>
<accession>A0ACA9MAE8</accession>
<sequence length="302" mass="35087">MTCRHTNQVIDKINNLIGLINNPISYLYEHLGQYVREDEVDALLARLRTNYTVKTIDRINQSTLYNHLSDIFDIINSCDCRNELVGEYNQLVNKHNNASSQHTKAQVEVASLRTRAENYHSQLVDTRKLLENKEKQVVRIENKLDEKQQKVDNLLNRLAELKLESSKKVSELKQKDDEIKALKRNLGDSQKDFLGEKLKSKKERLELLAAELGIELQKIQNLRKRYRELMSAQEENKISDINIAKENIAATRDGLIERGISVSKAQKFCRKCKKVAQLELWIDKVNEQFEARQGVPLYNNQK</sequence>
<protein>
    <submittedName>
        <fullName evidence="1">3495_t:CDS:1</fullName>
    </submittedName>
</protein>
<dbReference type="EMBL" id="CAJVPM010010444">
    <property type="protein sequence ID" value="CAG8573039.1"/>
    <property type="molecule type" value="Genomic_DNA"/>
</dbReference>
<evidence type="ECO:0000313" key="1">
    <source>
        <dbReference type="EMBL" id="CAG8573039.1"/>
    </source>
</evidence>
<dbReference type="Proteomes" id="UP000789860">
    <property type="component" value="Unassembled WGS sequence"/>
</dbReference>
<evidence type="ECO:0000313" key="2">
    <source>
        <dbReference type="Proteomes" id="UP000789860"/>
    </source>
</evidence>
<proteinExistence type="predicted"/>
<organism evidence="1 2">
    <name type="scientific">Scutellospora calospora</name>
    <dbReference type="NCBI Taxonomy" id="85575"/>
    <lineage>
        <taxon>Eukaryota</taxon>
        <taxon>Fungi</taxon>
        <taxon>Fungi incertae sedis</taxon>
        <taxon>Mucoromycota</taxon>
        <taxon>Glomeromycotina</taxon>
        <taxon>Glomeromycetes</taxon>
        <taxon>Diversisporales</taxon>
        <taxon>Gigasporaceae</taxon>
        <taxon>Scutellospora</taxon>
    </lineage>
</organism>
<gene>
    <name evidence="1" type="ORF">SCALOS_LOCUS5917</name>
</gene>